<dbReference type="Pfam" id="PF02780">
    <property type="entry name" value="Transketolase_C"/>
    <property type="match status" value="1"/>
</dbReference>
<dbReference type="PANTHER" id="PTHR11624">
    <property type="entry name" value="DEHYDROGENASE RELATED"/>
    <property type="match status" value="1"/>
</dbReference>
<evidence type="ECO:0000256" key="2">
    <source>
        <dbReference type="ARBA" id="ARBA00023002"/>
    </source>
</evidence>
<protein>
    <recommendedName>
        <fullName evidence="4">Pyruvate dehydrogenase E1 component subunit beta</fullName>
        <ecNumber evidence="4">1.2.4.1</ecNumber>
    </recommendedName>
</protein>
<dbReference type="EC" id="1.2.4.1" evidence="4"/>
<dbReference type="AlphaFoldDB" id="A0A8S9Q6B9"/>
<keyword evidence="4" id="KW-0670">Pyruvate</keyword>
<dbReference type="InterPro" id="IPR027110">
    <property type="entry name" value="PDHB_mito-type"/>
</dbReference>
<comment type="catalytic activity">
    <reaction evidence="4">
        <text>N(6)-[(R)-lipoyl]-L-lysyl-[protein] + pyruvate + H(+) = N(6)-[(R)-S(8)-acetyldihydrolipoyl]-L-lysyl-[protein] + CO2</text>
        <dbReference type="Rhea" id="RHEA:19189"/>
        <dbReference type="Rhea" id="RHEA-COMP:10474"/>
        <dbReference type="Rhea" id="RHEA-COMP:10478"/>
        <dbReference type="ChEBI" id="CHEBI:15361"/>
        <dbReference type="ChEBI" id="CHEBI:15378"/>
        <dbReference type="ChEBI" id="CHEBI:16526"/>
        <dbReference type="ChEBI" id="CHEBI:83099"/>
        <dbReference type="ChEBI" id="CHEBI:83111"/>
        <dbReference type="EC" id="1.2.4.1"/>
    </reaction>
</comment>
<evidence type="ECO:0000259" key="6">
    <source>
        <dbReference type="Pfam" id="PF02780"/>
    </source>
</evidence>
<dbReference type="Gene3D" id="3.40.50.920">
    <property type="match status" value="1"/>
</dbReference>
<feature type="region of interest" description="Disordered" evidence="5">
    <location>
        <begin position="40"/>
        <end position="75"/>
    </location>
</feature>
<evidence type="ECO:0000313" key="8">
    <source>
        <dbReference type="Proteomes" id="UP000712600"/>
    </source>
</evidence>
<proteinExistence type="predicted"/>
<dbReference type="InterPro" id="IPR033248">
    <property type="entry name" value="Transketolase_C"/>
</dbReference>
<evidence type="ECO:0000256" key="3">
    <source>
        <dbReference type="ARBA" id="ARBA00023052"/>
    </source>
</evidence>
<comment type="function">
    <text evidence="4">The pyruvate dehydrogenase complex catalyzes the overall conversion of pyruvate to acetyl-CoA and CO2.</text>
</comment>
<dbReference type="SUPFAM" id="SSF52922">
    <property type="entry name" value="TK C-terminal domain-like"/>
    <property type="match status" value="1"/>
</dbReference>
<dbReference type="GO" id="GO:0006086">
    <property type="term" value="P:pyruvate decarboxylation to acetyl-CoA"/>
    <property type="evidence" value="ECO:0007669"/>
    <property type="project" value="InterPro"/>
</dbReference>
<sequence length="328" mass="36573">MGCGGSRLGGAAAARAEEGGVVPLPAGIRPLLRRRLEEMKKRSHASVLKGNQTLSKKELLRHGSSEVDDGEEMEEKHDSWKLSAKVAPVPDHHVEEKKEVIYEKISSRDGIKEVKKQDEDNHHHDFVDDVAMNVNKEGDNGSNHNEHDKVINDKKEEDDCVDHDEGRMSNFDERMICPGSPSFRVYCIDVTSGDDEEEKDAEDTRKSMESESVIIESKEDESIVKKEKRERKGKRFGIALPRKYLANVTAGCMGNHTHALEEGFPQHGVCAEICASVVEESFSYLDAPVERIAGADVPMPYAANLERLALPQVEDIVRAAKRACFRSK</sequence>
<dbReference type="GO" id="GO:0004739">
    <property type="term" value="F:pyruvate dehydrogenase (acetyl-transferring) activity"/>
    <property type="evidence" value="ECO:0007669"/>
    <property type="project" value="UniProtKB-UniRule"/>
</dbReference>
<dbReference type="InterPro" id="IPR009014">
    <property type="entry name" value="Transketo_C/PFOR_II"/>
</dbReference>
<comment type="caution">
    <text evidence="7">The sequence shown here is derived from an EMBL/GenBank/DDBJ whole genome shotgun (WGS) entry which is preliminary data.</text>
</comment>
<dbReference type="PANTHER" id="PTHR11624:SF112">
    <property type="entry name" value="PYRUVATE DEHYDROGENASE E1 COMPONENT SUBUNIT BETA-1, MITOCHONDRIAL"/>
    <property type="match status" value="1"/>
</dbReference>
<dbReference type="Proteomes" id="UP000712600">
    <property type="component" value="Unassembled WGS sequence"/>
</dbReference>
<gene>
    <name evidence="7" type="ORF">F2Q69_00019913</name>
</gene>
<feature type="region of interest" description="Disordered" evidence="5">
    <location>
        <begin position="1"/>
        <end position="20"/>
    </location>
</feature>
<name>A0A8S9Q6B9_BRACR</name>
<accession>A0A8S9Q6B9</accession>
<keyword evidence="3 4" id="KW-0786">Thiamine pyrophosphate</keyword>
<evidence type="ECO:0000256" key="5">
    <source>
        <dbReference type="SAM" id="MobiDB-lite"/>
    </source>
</evidence>
<keyword evidence="2 4" id="KW-0560">Oxidoreductase</keyword>
<evidence type="ECO:0000256" key="1">
    <source>
        <dbReference type="ARBA" id="ARBA00001964"/>
    </source>
</evidence>
<feature type="domain" description="Transketolase C-terminal" evidence="6">
    <location>
        <begin position="260"/>
        <end position="316"/>
    </location>
</feature>
<dbReference type="EMBL" id="QGKX02001290">
    <property type="protein sequence ID" value="KAF3536551.1"/>
    <property type="molecule type" value="Genomic_DNA"/>
</dbReference>
<feature type="compositionally biased region" description="Basic and acidic residues" evidence="5">
    <location>
        <begin position="55"/>
        <end position="65"/>
    </location>
</feature>
<evidence type="ECO:0000256" key="4">
    <source>
        <dbReference type="RuleBase" id="RU364074"/>
    </source>
</evidence>
<comment type="cofactor">
    <cofactor evidence="1 4">
        <name>thiamine diphosphate</name>
        <dbReference type="ChEBI" id="CHEBI:58937"/>
    </cofactor>
</comment>
<reference evidence="7" key="1">
    <citation type="submission" date="2019-12" db="EMBL/GenBank/DDBJ databases">
        <title>Genome sequencing and annotation of Brassica cretica.</title>
        <authorList>
            <person name="Studholme D.J."/>
            <person name="Sarris P."/>
        </authorList>
    </citation>
    <scope>NUCLEOTIDE SEQUENCE</scope>
    <source>
        <strain evidence="7">PFS-109/04</strain>
        <tissue evidence="7">Leaf</tissue>
    </source>
</reference>
<organism evidence="7 8">
    <name type="scientific">Brassica cretica</name>
    <name type="common">Mustard</name>
    <dbReference type="NCBI Taxonomy" id="69181"/>
    <lineage>
        <taxon>Eukaryota</taxon>
        <taxon>Viridiplantae</taxon>
        <taxon>Streptophyta</taxon>
        <taxon>Embryophyta</taxon>
        <taxon>Tracheophyta</taxon>
        <taxon>Spermatophyta</taxon>
        <taxon>Magnoliopsida</taxon>
        <taxon>eudicotyledons</taxon>
        <taxon>Gunneridae</taxon>
        <taxon>Pentapetalae</taxon>
        <taxon>rosids</taxon>
        <taxon>malvids</taxon>
        <taxon>Brassicales</taxon>
        <taxon>Brassicaceae</taxon>
        <taxon>Brassiceae</taxon>
        <taxon>Brassica</taxon>
    </lineage>
</organism>
<evidence type="ECO:0000313" key="7">
    <source>
        <dbReference type="EMBL" id="KAF3536551.1"/>
    </source>
</evidence>